<keyword evidence="2" id="KW-1133">Transmembrane helix</keyword>
<accession>A0A183C3A3</accession>
<reference evidence="3" key="1">
    <citation type="submission" date="2013-12" db="EMBL/GenBank/DDBJ databases">
        <authorList>
            <person name="Aslett M."/>
        </authorList>
    </citation>
    <scope>NUCLEOTIDE SEQUENCE [LARGE SCALE GENOMIC DNA]</scope>
    <source>
        <strain evidence="3">Lindley</strain>
    </source>
</reference>
<sequence>MAILHSVFKRTNQIEPVIQMQPKKGDDQSKKGGDDQSKKGGDDQSKKEGDDQSKKQPTTDDDEKKGKTDSENGTKVEGGDGGFSAGSTFVAILFGMALMFGLIKMYVFWEKRRELDPPNYRVY</sequence>
<dbReference type="AlphaFoldDB" id="A0A183C3A3"/>
<proteinExistence type="predicted"/>
<reference evidence="4" key="3">
    <citation type="submission" date="2016-06" db="UniProtKB">
        <authorList>
            <consortium name="WormBaseParasite"/>
        </authorList>
    </citation>
    <scope>IDENTIFICATION</scope>
</reference>
<feature type="transmembrane region" description="Helical" evidence="2">
    <location>
        <begin position="83"/>
        <end position="103"/>
    </location>
</feature>
<dbReference type="Proteomes" id="UP000050741">
    <property type="component" value="Unassembled WGS sequence"/>
</dbReference>
<evidence type="ECO:0000313" key="4">
    <source>
        <dbReference type="WBParaSite" id="GPLIN_000734700"/>
    </source>
</evidence>
<evidence type="ECO:0000256" key="1">
    <source>
        <dbReference type="SAM" id="MobiDB-lite"/>
    </source>
</evidence>
<evidence type="ECO:0000313" key="3">
    <source>
        <dbReference type="Proteomes" id="UP000050741"/>
    </source>
</evidence>
<evidence type="ECO:0000256" key="2">
    <source>
        <dbReference type="SAM" id="Phobius"/>
    </source>
</evidence>
<protein>
    <submittedName>
        <fullName evidence="4">Syndecan domain-containing protein</fullName>
    </submittedName>
</protein>
<keyword evidence="2" id="KW-0812">Transmembrane</keyword>
<dbReference type="WBParaSite" id="GPLIN_000734700">
    <property type="protein sequence ID" value="GPLIN_000734700"/>
    <property type="gene ID" value="GPLIN_000734700"/>
</dbReference>
<organism evidence="3 4">
    <name type="scientific">Globodera pallida</name>
    <name type="common">Potato cyst nematode worm</name>
    <name type="synonym">Heterodera pallida</name>
    <dbReference type="NCBI Taxonomy" id="36090"/>
    <lineage>
        <taxon>Eukaryota</taxon>
        <taxon>Metazoa</taxon>
        <taxon>Ecdysozoa</taxon>
        <taxon>Nematoda</taxon>
        <taxon>Chromadorea</taxon>
        <taxon>Rhabditida</taxon>
        <taxon>Tylenchina</taxon>
        <taxon>Tylenchomorpha</taxon>
        <taxon>Tylenchoidea</taxon>
        <taxon>Heteroderidae</taxon>
        <taxon>Heteroderinae</taxon>
        <taxon>Globodera</taxon>
    </lineage>
</organism>
<feature type="region of interest" description="Disordered" evidence="1">
    <location>
        <begin position="1"/>
        <end position="84"/>
    </location>
</feature>
<reference evidence="3" key="2">
    <citation type="submission" date="2014-05" db="EMBL/GenBank/DDBJ databases">
        <title>The genome and life-stage specific transcriptomes of Globodera pallida elucidate key aspects of plant parasitism by a cyst nematode.</title>
        <authorList>
            <person name="Cotton J.A."/>
            <person name="Lilley C.J."/>
            <person name="Jones L.M."/>
            <person name="Kikuchi T."/>
            <person name="Reid A.J."/>
            <person name="Thorpe P."/>
            <person name="Tsai I.J."/>
            <person name="Beasley H."/>
            <person name="Blok V."/>
            <person name="Cock P.J.A."/>
            <person name="Van den Akker S.E."/>
            <person name="Holroyd N."/>
            <person name="Hunt M."/>
            <person name="Mantelin S."/>
            <person name="Naghra H."/>
            <person name="Pain A."/>
            <person name="Palomares-Rius J.E."/>
            <person name="Zarowiecki M."/>
            <person name="Berriman M."/>
            <person name="Jones J.T."/>
            <person name="Urwin P.E."/>
        </authorList>
    </citation>
    <scope>NUCLEOTIDE SEQUENCE [LARGE SCALE GENOMIC DNA]</scope>
    <source>
        <strain evidence="3">Lindley</strain>
    </source>
</reference>
<feature type="compositionally biased region" description="Basic and acidic residues" evidence="1">
    <location>
        <begin position="23"/>
        <end position="78"/>
    </location>
</feature>
<keyword evidence="2" id="KW-0472">Membrane</keyword>
<name>A0A183C3A3_GLOPA</name>
<keyword evidence="3" id="KW-1185">Reference proteome</keyword>